<evidence type="ECO:0000313" key="8">
    <source>
        <dbReference type="EMBL" id="KAG7456998.1"/>
    </source>
</evidence>
<dbReference type="EMBL" id="JAFDVH010000022">
    <property type="protein sequence ID" value="KAG7456998.1"/>
    <property type="molecule type" value="Genomic_DNA"/>
</dbReference>
<comment type="subcellular location">
    <subcellularLocation>
        <location evidence="1">Secreted</location>
    </subcellularLocation>
</comment>
<dbReference type="InterPro" id="IPR003978">
    <property type="entry name" value="Thrombopoietin"/>
</dbReference>
<feature type="chain" id="PRO_5038394350" description="Thrombopoietin" evidence="7">
    <location>
        <begin position="24"/>
        <end position="185"/>
    </location>
</feature>
<dbReference type="GO" id="GO:0005179">
    <property type="term" value="F:hormone activity"/>
    <property type="evidence" value="ECO:0007669"/>
    <property type="project" value="UniProtKB-KW"/>
</dbReference>
<accession>A0A9D3PGT8</accession>
<dbReference type="Gene3D" id="1.20.1250.10">
    <property type="match status" value="1"/>
</dbReference>
<protein>
    <recommendedName>
        <fullName evidence="10">Thrombopoietin</fullName>
    </recommendedName>
</protein>
<reference evidence="8" key="1">
    <citation type="submission" date="2021-01" db="EMBL/GenBank/DDBJ databases">
        <authorList>
            <person name="Zahm M."/>
            <person name="Roques C."/>
            <person name="Cabau C."/>
            <person name="Klopp C."/>
            <person name="Donnadieu C."/>
            <person name="Jouanno E."/>
            <person name="Lampietro C."/>
            <person name="Louis A."/>
            <person name="Herpin A."/>
            <person name="Echchiki A."/>
            <person name="Berthelot C."/>
            <person name="Parey E."/>
            <person name="Roest-Crollius H."/>
            <person name="Braasch I."/>
            <person name="Postlethwait J."/>
            <person name="Bobe J."/>
            <person name="Montfort J."/>
            <person name="Bouchez O."/>
            <person name="Begum T."/>
            <person name="Mejri S."/>
            <person name="Adams A."/>
            <person name="Chen W.-J."/>
            <person name="Guiguen Y."/>
        </authorList>
    </citation>
    <scope>NUCLEOTIDE SEQUENCE</scope>
    <source>
        <strain evidence="8">YG-15Mar2019-1</strain>
        <tissue evidence="8">Brain</tissue>
    </source>
</reference>
<dbReference type="PANTHER" id="PTHR10560">
    <property type="entry name" value="THROMBOPOIETIN"/>
    <property type="match status" value="1"/>
</dbReference>
<evidence type="ECO:0000256" key="5">
    <source>
        <dbReference type="ARBA" id="ARBA00022729"/>
    </source>
</evidence>
<dbReference type="AlphaFoldDB" id="A0A9D3PGT8"/>
<dbReference type="InterPro" id="IPR001323">
    <property type="entry name" value="EPO_TPO"/>
</dbReference>
<dbReference type="InterPro" id="IPR009079">
    <property type="entry name" value="4_helix_cytokine-like_core"/>
</dbReference>
<evidence type="ECO:0000256" key="6">
    <source>
        <dbReference type="ARBA" id="ARBA00023157"/>
    </source>
</evidence>
<evidence type="ECO:0008006" key="10">
    <source>
        <dbReference type="Google" id="ProtNLM"/>
    </source>
</evidence>
<evidence type="ECO:0000256" key="7">
    <source>
        <dbReference type="SAM" id="SignalP"/>
    </source>
</evidence>
<keyword evidence="4" id="KW-0372">Hormone</keyword>
<proteinExistence type="inferred from homology"/>
<dbReference type="OrthoDB" id="9892121at2759"/>
<evidence type="ECO:0000256" key="2">
    <source>
        <dbReference type="ARBA" id="ARBA00005782"/>
    </source>
</evidence>
<dbReference type="SUPFAM" id="SSF47266">
    <property type="entry name" value="4-helical cytokines"/>
    <property type="match status" value="1"/>
</dbReference>
<evidence type="ECO:0000256" key="4">
    <source>
        <dbReference type="ARBA" id="ARBA00022702"/>
    </source>
</evidence>
<keyword evidence="6" id="KW-1015">Disulfide bond</keyword>
<dbReference type="GO" id="GO:0005576">
    <property type="term" value="C:extracellular region"/>
    <property type="evidence" value="ECO:0007669"/>
    <property type="project" value="UniProtKB-SubCell"/>
</dbReference>
<evidence type="ECO:0000256" key="1">
    <source>
        <dbReference type="ARBA" id="ARBA00004613"/>
    </source>
</evidence>
<gene>
    <name evidence="8" type="ORF">MATL_G00241940</name>
</gene>
<dbReference type="Proteomes" id="UP001046870">
    <property type="component" value="Chromosome 22"/>
</dbReference>
<comment type="caution">
    <text evidence="8">The sequence shown here is derived from an EMBL/GenBank/DDBJ whole genome shotgun (WGS) entry which is preliminary data.</text>
</comment>
<dbReference type="Pfam" id="PF00758">
    <property type="entry name" value="EPO_TPO"/>
    <property type="match status" value="1"/>
</dbReference>
<dbReference type="GO" id="GO:0005125">
    <property type="term" value="F:cytokine activity"/>
    <property type="evidence" value="ECO:0007669"/>
    <property type="project" value="InterPro"/>
</dbReference>
<organism evidence="8 9">
    <name type="scientific">Megalops atlanticus</name>
    <name type="common">Tarpon</name>
    <name type="synonym">Clupea gigantea</name>
    <dbReference type="NCBI Taxonomy" id="7932"/>
    <lineage>
        <taxon>Eukaryota</taxon>
        <taxon>Metazoa</taxon>
        <taxon>Chordata</taxon>
        <taxon>Craniata</taxon>
        <taxon>Vertebrata</taxon>
        <taxon>Euteleostomi</taxon>
        <taxon>Actinopterygii</taxon>
        <taxon>Neopterygii</taxon>
        <taxon>Teleostei</taxon>
        <taxon>Elopiformes</taxon>
        <taxon>Megalopidae</taxon>
        <taxon>Megalops</taxon>
    </lineage>
</organism>
<keyword evidence="9" id="KW-1185">Reference proteome</keyword>
<dbReference type="PANTHER" id="PTHR10560:SF0">
    <property type="entry name" value="THROMBOPOIETIN"/>
    <property type="match status" value="1"/>
</dbReference>
<dbReference type="GO" id="GO:0008283">
    <property type="term" value="P:cell population proliferation"/>
    <property type="evidence" value="ECO:0007669"/>
    <property type="project" value="InterPro"/>
</dbReference>
<evidence type="ECO:0000256" key="3">
    <source>
        <dbReference type="ARBA" id="ARBA00022525"/>
    </source>
</evidence>
<name>A0A9D3PGT8_MEGAT</name>
<sequence>MDLSRLLLLVFCMVASEVPDIQTRPIDFVCDDHARRDMNTVKELETAMNDCSGSALLPSSIQLPCVKINKASWEKKSMQEKRGDILAALGTLAQGVRVTRTLTTPGCQFSLLERLEHSITNYLHIVTHLELTGGAESPVTSCPSQDTQNLGQVLRHFSWLLTGKLEWLIAELKSQCQTERLTSNL</sequence>
<comment type="similarity">
    <text evidence="2">Belongs to the EPO/TPO family.</text>
</comment>
<keyword evidence="3" id="KW-0964">Secreted</keyword>
<evidence type="ECO:0000313" key="9">
    <source>
        <dbReference type="Proteomes" id="UP001046870"/>
    </source>
</evidence>
<keyword evidence="5 7" id="KW-0732">Signal</keyword>
<feature type="signal peptide" evidence="7">
    <location>
        <begin position="1"/>
        <end position="23"/>
    </location>
</feature>